<comment type="caution">
    <text evidence="2">The sequence shown here is derived from an EMBL/GenBank/DDBJ whole genome shotgun (WGS) entry which is preliminary data.</text>
</comment>
<evidence type="ECO:0000313" key="2">
    <source>
        <dbReference type="EMBL" id="PKY56895.1"/>
    </source>
</evidence>
<organism evidence="2 3">
    <name type="scientific">Rhizophagus irregularis</name>
    <dbReference type="NCBI Taxonomy" id="588596"/>
    <lineage>
        <taxon>Eukaryota</taxon>
        <taxon>Fungi</taxon>
        <taxon>Fungi incertae sedis</taxon>
        <taxon>Mucoromycota</taxon>
        <taxon>Glomeromycotina</taxon>
        <taxon>Glomeromycetes</taxon>
        <taxon>Glomerales</taxon>
        <taxon>Glomeraceae</taxon>
        <taxon>Rhizophagus</taxon>
    </lineage>
</organism>
<gene>
    <name evidence="2" type="ORF">RhiirA4_477522</name>
</gene>
<protein>
    <submittedName>
        <fullName evidence="2">Uncharacterized protein</fullName>
    </submittedName>
</protein>
<dbReference type="AlphaFoldDB" id="A0A2I1HDH7"/>
<dbReference type="EMBL" id="LLXI01002340">
    <property type="protein sequence ID" value="PKY56895.1"/>
    <property type="molecule type" value="Genomic_DNA"/>
</dbReference>
<proteinExistence type="predicted"/>
<feature type="compositionally biased region" description="Polar residues" evidence="1">
    <location>
        <begin position="65"/>
        <end position="74"/>
    </location>
</feature>
<evidence type="ECO:0000313" key="3">
    <source>
        <dbReference type="Proteomes" id="UP000234323"/>
    </source>
</evidence>
<evidence type="ECO:0000256" key="1">
    <source>
        <dbReference type="SAM" id="MobiDB-lite"/>
    </source>
</evidence>
<dbReference type="Proteomes" id="UP000234323">
    <property type="component" value="Unassembled WGS sequence"/>
</dbReference>
<accession>A0A2I1HDH7</accession>
<feature type="region of interest" description="Disordered" evidence="1">
    <location>
        <begin position="22"/>
        <end position="74"/>
    </location>
</feature>
<name>A0A2I1HDH7_9GLOM</name>
<keyword evidence="3" id="KW-1185">Reference proteome</keyword>
<sequence length="74" mass="8074">MNLDMSESPPVLKAYAYLTRRAKENPKSPKPQVVVPVQGDNNSRTLRSHSKSLSSSSISQQLTSANQQSSSNTL</sequence>
<reference evidence="2 3" key="1">
    <citation type="submission" date="2015-10" db="EMBL/GenBank/DDBJ databases">
        <title>Genome analyses suggest a sexual origin of heterokaryosis in a supposedly ancient asexual fungus.</title>
        <authorList>
            <person name="Ropars J."/>
            <person name="Sedzielewska K."/>
            <person name="Noel J."/>
            <person name="Charron P."/>
            <person name="Farinelli L."/>
            <person name="Marton T."/>
            <person name="Kruger M."/>
            <person name="Pelin A."/>
            <person name="Brachmann A."/>
            <person name="Corradi N."/>
        </authorList>
    </citation>
    <scope>NUCLEOTIDE SEQUENCE [LARGE SCALE GENOMIC DNA]</scope>
    <source>
        <strain evidence="2 3">A4</strain>
    </source>
</reference>
<feature type="compositionally biased region" description="Low complexity" evidence="1">
    <location>
        <begin position="51"/>
        <end position="64"/>
    </location>
</feature>